<name>A0A5C5YIN5_9BACT</name>
<evidence type="ECO:0000256" key="5">
    <source>
        <dbReference type="SAM" id="SignalP"/>
    </source>
</evidence>
<dbReference type="GO" id="GO:0004065">
    <property type="term" value="F:arylsulfatase activity"/>
    <property type="evidence" value="ECO:0007669"/>
    <property type="project" value="UniProtKB-EC"/>
</dbReference>
<feature type="domain" description="Sulfatase N-terminal" evidence="6">
    <location>
        <begin position="30"/>
        <end position="375"/>
    </location>
</feature>
<dbReference type="CDD" id="cd16145">
    <property type="entry name" value="ARS_like"/>
    <property type="match status" value="1"/>
</dbReference>
<gene>
    <name evidence="7" type="primary">atsA_1</name>
    <name evidence="7" type="ORF">CA85_00170</name>
</gene>
<evidence type="ECO:0000256" key="3">
    <source>
        <dbReference type="ARBA" id="ARBA00022801"/>
    </source>
</evidence>
<dbReference type="PROSITE" id="PS00523">
    <property type="entry name" value="SULFATASE_1"/>
    <property type="match status" value="1"/>
</dbReference>
<comment type="similarity">
    <text evidence="1">Belongs to the sulfatase family.</text>
</comment>
<evidence type="ECO:0000313" key="7">
    <source>
        <dbReference type="EMBL" id="TWT74732.1"/>
    </source>
</evidence>
<evidence type="ECO:0000313" key="8">
    <source>
        <dbReference type="Proteomes" id="UP000318053"/>
    </source>
</evidence>
<dbReference type="Gene3D" id="3.30.1120.10">
    <property type="match status" value="1"/>
</dbReference>
<dbReference type="Gene3D" id="3.40.720.10">
    <property type="entry name" value="Alkaline Phosphatase, subunit A"/>
    <property type="match status" value="1"/>
</dbReference>
<evidence type="ECO:0000256" key="1">
    <source>
        <dbReference type="ARBA" id="ARBA00008779"/>
    </source>
</evidence>
<dbReference type="RefSeq" id="WP_146389041.1">
    <property type="nucleotide sequence ID" value="NZ_SJPK01000001.1"/>
</dbReference>
<protein>
    <submittedName>
        <fullName evidence="7">Arylsulfatase</fullName>
        <ecNumber evidence="7">3.1.6.1</ecNumber>
    </submittedName>
</protein>
<proteinExistence type="inferred from homology"/>
<dbReference type="GO" id="GO:0046872">
    <property type="term" value="F:metal ion binding"/>
    <property type="evidence" value="ECO:0007669"/>
    <property type="project" value="UniProtKB-KW"/>
</dbReference>
<dbReference type="InterPro" id="IPR050738">
    <property type="entry name" value="Sulfatase"/>
</dbReference>
<dbReference type="PANTHER" id="PTHR42693:SF53">
    <property type="entry name" value="ENDO-4-O-SULFATASE"/>
    <property type="match status" value="1"/>
</dbReference>
<dbReference type="Pfam" id="PF00884">
    <property type="entry name" value="Sulfatase"/>
    <property type="match status" value="1"/>
</dbReference>
<reference evidence="7 8" key="1">
    <citation type="submission" date="2019-02" db="EMBL/GenBank/DDBJ databases">
        <title>Deep-cultivation of Planctomycetes and their phenomic and genomic characterization uncovers novel biology.</title>
        <authorList>
            <person name="Wiegand S."/>
            <person name="Jogler M."/>
            <person name="Boedeker C."/>
            <person name="Pinto D."/>
            <person name="Vollmers J."/>
            <person name="Rivas-Marin E."/>
            <person name="Kohn T."/>
            <person name="Peeters S.H."/>
            <person name="Heuer A."/>
            <person name="Rast P."/>
            <person name="Oberbeckmann S."/>
            <person name="Bunk B."/>
            <person name="Jeske O."/>
            <person name="Meyerdierks A."/>
            <person name="Storesund J.E."/>
            <person name="Kallscheuer N."/>
            <person name="Luecker S."/>
            <person name="Lage O.M."/>
            <person name="Pohl T."/>
            <person name="Merkel B.J."/>
            <person name="Hornburger P."/>
            <person name="Mueller R.-W."/>
            <person name="Bruemmer F."/>
            <person name="Labrenz M."/>
            <person name="Spormann A.M."/>
            <person name="Op Den Camp H."/>
            <person name="Overmann J."/>
            <person name="Amann R."/>
            <person name="Jetten M.S.M."/>
            <person name="Mascher T."/>
            <person name="Medema M.H."/>
            <person name="Devos D.P."/>
            <person name="Kaster A.-K."/>
            <person name="Ovreas L."/>
            <person name="Rohde M."/>
            <person name="Galperin M.Y."/>
            <person name="Jogler C."/>
        </authorList>
    </citation>
    <scope>NUCLEOTIDE SEQUENCE [LARGE SCALE GENOMIC DNA]</scope>
    <source>
        <strain evidence="7 8">CA85</strain>
    </source>
</reference>
<dbReference type="InterPro" id="IPR000917">
    <property type="entry name" value="Sulfatase_N"/>
</dbReference>
<keyword evidence="3 7" id="KW-0378">Hydrolase</keyword>
<dbReference type="PANTHER" id="PTHR42693">
    <property type="entry name" value="ARYLSULFATASE FAMILY MEMBER"/>
    <property type="match status" value="1"/>
</dbReference>
<keyword evidence="4" id="KW-0106">Calcium</keyword>
<keyword evidence="8" id="KW-1185">Reference proteome</keyword>
<dbReference type="InterPro" id="IPR024607">
    <property type="entry name" value="Sulfatase_CS"/>
</dbReference>
<dbReference type="OrthoDB" id="9783154at2"/>
<dbReference type="EMBL" id="SJPK01000001">
    <property type="protein sequence ID" value="TWT74732.1"/>
    <property type="molecule type" value="Genomic_DNA"/>
</dbReference>
<keyword evidence="2" id="KW-0479">Metal-binding</keyword>
<feature type="chain" id="PRO_5022706904" evidence="5">
    <location>
        <begin position="23"/>
        <end position="488"/>
    </location>
</feature>
<accession>A0A5C5YIN5</accession>
<sequence length="488" mass="53630" precursor="true">MRRIPFLLSALLTCASPAAVLAERPADSPPNIVLFVADDLGYGELGCYGQEIIRTPRIDAMAKNGVRFTNFYSGNAVCAPSRCCLITGKHPGHAFVRSNGNPKHDPEFAEQMGFEFPGQIPIPAEEITLPELLKERGYATAAFGKWGLGHFGTSGDPNTQGFDLFYGFNCQVHAHNHYPTFLWRNRQKELQAGNTRSQSGETYSQDQFIDEACSFIEDQAAGPFFVYLPMAVPHLSIQVPEESLQPYLETIEEADHVHRGYLPHPHPRAGYAAMVTHMDAGIGQVIDQVESLGLSEDTLFLFTSDNGPTYDRLGGSDSDFFNSAGPFKGLKGQMDEGGIRVPLVASWQGHIEGPQQSDWAGAWWDFLPTLCDVAGQTPPPNLDGVSFLPTLLGDTDQQTQHEFLYWESPGYSGQQAVRVGDWKAIRKGLARRPKANAGVPEWQLYDLANDVGETTDVAAEHPDVIAKVESIAGREHVPSKEFPLRAID</sequence>
<feature type="signal peptide" evidence="5">
    <location>
        <begin position="1"/>
        <end position="22"/>
    </location>
</feature>
<organism evidence="7 8">
    <name type="scientific">Allorhodopirellula solitaria</name>
    <dbReference type="NCBI Taxonomy" id="2527987"/>
    <lineage>
        <taxon>Bacteria</taxon>
        <taxon>Pseudomonadati</taxon>
        <taxon>Planctomycetota</taxon>
        <taxon>Planctomycetia</taxon>
        <taxon>Pirellulales</taxon>
        <taxon>Pirellulaceae</taxon>
        <taxon>Allorhodopirellula</taxon>
    </lineage>
</organism>
<dbReference type="EC" id="3.1.6.1" evidence="7"/>
<dbReference type="InterPro" id="IPR017850">
    <property type="entry name" value="Alkaline_phosphatase_core_sf"/>
</dbReference>
<evidence type="ECO:0000259" key="6">
    <source>
        <dbReference type="Pfam" id="PF00884"/>
    </source>
</evidence>
<keyword evidence="5" id="KW-0732">Signal</keyword>
<evidence type="ECO:0000256" key="2">
    <source>
        <dbReference type="ARBA" id="ARBA00022723"/>
    </source>
</evidence>
<dbReference type="SUPFAM" id="SSF53649">
    <property type="entry name" value="Alkaline phosphatase-like"/>
    <property type="match status" value="1"/>
</dbReference>
<dbReference type="Proteomes" id="UP000318053">
    <property type="component" value="Unassembled WGS sequence"/>
</dbReference>
<evidence type="ECO:0000256" key="4">
    <source>
        <dbReference type="ARBA" id="ARBA00022837"/>
    </source>
</evidence>
<dbReference type="AlphaFoldDB" id="A0A5C5YIN5"/>
<comment type="caution">
    <text evidence="7">The sequence shown here is derived from an EMBL/GenBank/DDBJ whole genome shotgun (WGS) entry which is preliminary data.</text>
</comment>